<organism evidence="1 2">
    <name type="scientific">Haloarcula rubra</name>
    <dbReference type="NCBI Taxonomy" id="2487747"/>
    <lineage>
        <taxon>Archaea</taxon>
        <taxon>Methanobacteriati</taxon>
        <taxon>Methanobacteriota</taxon>
        <taxon>Stenosarchaea group</taxon>
        <taxon>Halobacteria</taxon>
        <taxon>Halobacteriales</taxon>
        <taxon>Haloarculaceae</taxon>
        <taxon>Haloarcula</taxon>
    </lineage>
</organism>
<evidence type="ECO:0000313" key="1">
    <source>
        <dbReference type="EMBL" id="MBX0324546.1"/>
    </source>
</evidence>
<reference evidence="1 2" key="1">
    <citation type="submission" date="2021-06" db="EMBL/GenBank/DDBJ databases">
        <title>Halomicroarcula sp. a new haloarchaeum isolated from saline soil.</title>
        <authorList>
            <person name="Duran-Viseras A."/>
            <person name="Sanchez-Porro C."/>
            <person name="Ventosa A."/>
        </authorList>
    </citation>
    <scope>NUCLEOTIDE SEQUENCE [LARGE SCALE GENOMIC DNA]</scope>
    <source>
        <strain evidence="1 2">F13</strain>
    </source>
</reference>
<accession>A0AAW4PTN3</accession>
<gene>
    <name evidence="1" type="ORF">EGH21_16070</name>
</gene>
<name>A0AAW4PTN3_9EURY</name>
<sequence length="137" mass="15205">MSQRLASRLESFFRAETDGSLRSIVNYEQGDFTVIYLRDDVGDQYATEEIDKAIDDSRLESLAAPIYSDIFSEDHGELTCLVKCFENVIEMNFVIEDGVGTTVALDSDAFGDTHGLVADAREIAIQERREAIGNNGN</sequence>
<dbReference type="Proteomes" id="UP001430377">
    <property type="component" value="Unassembled WGS sequence"/>
</dbReference>
<dbReference type="Pfam" id="PF24366">
    <property type="entry name" value="DUF7522"/>
    <property type="match status" value="1"/>
</dbReference>
<dbReference type="AlphaFoldDB" id="A0AAW4PTN3"/>
<proteinExistence type="predicted"/>
<dbReference type="RefSeq" id="WP_220619501.1">
    <property type="nucleotide sequence ID" value="NZ_RKLR01000007.1"/>
</dbReference>
<evidence type="ECO:0000313" key="2">
    <source>
        <dbReference type="Proteomes" id="UP001430377"/>
    </source>
</evidence>
<dbReference type="EMBL" id="RKLR01000007">
    <property type="protein sequence ID" value="MBX0324546.1"/>
    <property type="molecule type" value="Genomic_DNA"/>
</dbReference>
<comment type="caution">
    <text evidence="1">The sequence shown here is derived from an EMBL/GenBank/DDBJ whole genome shotgun (WGS) entry which is preliminary data.</text>
</comment>
<keyword evidence="2" id="KW-1185">Reference proteome</keyword>
<protein>
    <submittedName>
        <fullName evidence="1">Uncharacterized protein</fullName>
    </submittedName>
</protein>
<dbReference type="InterPro" id="IPR055944">
    <property type="entry name" value="DUF7522"/>
</dbReference>